<feature type="signal peptide" evidence="1">
    <location>
        <begin position="1"/>
        <end position="21"/>
    </location>
</feature>
<dbReference type="Gene3D" id="3.90.245.10">
    <property type="entry name" value="Ribonucleoside hydrolase-like"/>
    <property type="match status" value="1"/>
</dbReference>
<proteinExistence type="predicted"/>
<gene>
    <name evidence="4" type="ORF">POLS_LOCUS2477</name>
</gene>
<evidence type="ECO:0000256" key="1">
    <source>
        <dbReference type="SAM" id="SignalP"/>
    </source>
</evidence>
<dbReference type="Pfam" id="PF21027">
    <property type="entry name" value="Sde0182_C"/>
    <property type="match status" value="1"/>
</dbReference>
<evidence type="ECO:0000259" key="3">
    <source>
        <dbReference type="Pfam" id="PF21027"/>
    </source>
</evidence>
<evidence type="ECO:0000259" key="2">
    <source>
        <dbReference type="Pfam" id="PF07632"/>
    </source>
</evidence>
<comment type="caution">
    <text evidence="4">The sequence shown here is derived from an EMBL/GenBank/DDBJ whole genome shotgun (WGS) entry which is preliminary data.</text>
</comment>
<dbReference type="EMBL" id="CAJVOS010000015">
    <property type="protein sequence ID" value="CAG8023572.1"/>
    <property type="molecule type" value="Genomic_DNA"/>
</dbReference>
<reference evidence="4" key="1">
    <citation type="submission" date="2021-07" db="EMBL/GenBank/DDBJ databases">
        <authorList>
            <person name="Branca A.L. A."/>
        </authorList>
    </citation>
    <scope>NUCLEOTIDE SEQUENCE</scope>
</reference>
<sequence>MQFPVAVAMSLLALATPFVQAVTTGRSGMIRTVVTTDMEQDDLASLIRYLLYTNELDTQGLIYTSSRFHWAGDGNGTKFFMPDREYDTAQWTWRWTGTRFIQDKVLKAYAEVYPNLHCHDPFYPTPEELLSIVKVGNIDFEGEMSHDTEGSNLIRSLLLDEDPRPLYLQAWGGINTIARALKSIEETHSSLENWSEVQKHLSKKAVILASGFQDKAYDDYVAVKWPQVRVENLEAGYKTWGYNCEKGQGNTRGLPGQNEYFTGAWMKENVQTGPYGKLYRSWLDGQSMPGDQNDIFGDPAKANSSKAFCKSLEQYSFLSEGDNVAFNPLVTTGIQDPTNPSLGGWGGRSIRNSTSQDLWTLADSEMSKNGSDVDNYTTDRWMSAAQNDFAARIKWTLTADYAEGNHAPSVKILNETVQANAGSTVALAAAVSDPDSDNVTTSWWQFFEEGTYPGSVTVTGEGNHRATVKIPEDAKPGQTLSIILEGTDDGHAPLTRYGRIYIQVV</sequence>
<feature type="domain" description="Cellulose-binding Sde182 nucleoside hydrolase-like" evidence="2">
    <location>
        <begin position="31"/>
        <end position="348"/>
    </location>
</feature>
<dbReference type="GO" id="GO:0016799">
    <property type="term" value="F:hydrolase activity, hydrolyzing N-glycosyl compounds"/>
    <property type="evidence" value="ECO:0007669"/>
    <property type="project" value="InterPro"/>
</dbReference>
<feature type="domain" description="Cellulose-binding Sde182 C-terminal" evidence="3">
    <location>
        <begin position="424"/>
        <end position="504"/>
    </location>
</feature>
<feature type="chain" id="PRO_5040925785" description="DUF1593-domain-containing protein" evidence="1">
    <location>
        <begin position="22"/>
        <end position="505"/>
    </location>
</feature>
<dbReference type="InterPro" id="IPR013783">
    <property type="entry name" value="Ig-like_fold"/>
</dbReference>
<evidence type="ECO:0008006" key="6">
    <source>
        <dbReference type="Google" id="ProtNLM"/>
    </source>
</evidence>
<dbReference type="InterPro" id="IPR036452">
    <property type="entry name" value="Ribo_hydro-like"/>
</dbReference>
<dbReference type="Gene3D" id="2.60.40.10">
    <property type="entry name" value="Immunoglobulins"/>
    <property type="match status" value="1"/>
</dbReference>
<accession>A0A9W4MQY2</accession>
<dbReference type="InterPro" id="IPR048527">
    <property type="entry name" value="Sde182_C"/>
</dbReference>
<evidence type="ECO:0000313" key="4">
    <source>
        <dbReference type="EMBL" id="CAG8023572.1"/>
    </source>
</evidence>
<dbReference type="InterPro" id="IPR011483">
    <property type="entry name" value="Sde182_NH-like"/>
</dbReference>
<name>A0A9W4MQY2_PENOL</name>
<dbReference type="OrthoDB" id="3592035at2759"/>
<dbReference type="Proteomes" id="UP001153618">
    <property type="component" value="Unassembled WGS sequence"/>
</dbReference>
<keyword evidence="1" id="KW-0732">Signal</keyword>
<organism evidence="4 5">
    <name type="scientific">Penicillium olsonii</name>
    <dbReference type="NCBI Taxonomy" id="99116"/>
    <lineage>
        <taxon>Eukaryota</taxon>
        <taxon>Fungi</taxon>
        <taxon>Dikarya</taxon>
        <taxon>Ascomycota</taxon>
        <taxon>Pezizomycotina</taxon>
        <taxon>Eurotiomycetes</taxon>
        <taxon>Eurotiomycetidae</taxon>
        <taxon>Eurotiales</taxon>
        <taxon>Aspergillaceae</taxon>
        <taxon>Penicillium</taxon>
    </lineage>
</organism>
<evidence type="ECO:0000313" key="5">
    <source>
        <dbReference type="Proteomes" id="UP001153618"/>
    </source>
</evidence>
<keyword evidence="5" id="KW-1185">Reference proteome</keyword>
<dbReference type="AlphaFoldDB" id="A0A9W4MQY2"/>
<protein>
    <recommendedName>
        <fullName evidence="6">DUF1593-domain-containing protein</fullName>
    </recommendedName>
</protein>
<dbReference type="Pfam" id="PF07632">
    <property type="entry name" value="Sde182_NH-like"/>
    <property type="match status" value="1"/>
</dbReference>